<accession>A0A2N5TUV8</accession>
<comment type="caution">
    <text evidence="1">The sequence shown here is derived from an EMBL/GenBank/DDBJ whole genome shotgun (WGS) entry which is preliminary data.</text>
</comment>
<evidence type="ECO:0000313" key="3">
    <source>
        <dbReference type="Proteomes" id="UP000235388"/>
    </source>
</evidence>
<evidence type="ECO:0000313" key="2">
    <source>
        <dbReference type="EMBL" id="PLW39389.1"/>
    </source>
</evidence>
<organism evidence="1 3">
    <name type="scientific">Puccinia coronata f. sp. avenae</name>
    <dbReference type="NCBI Taxonomy" id="200324"/>
    <lineage>
        <taxon>Eukaryota</taxon>
        <taxon>Fungi</taxon>
        <taxon>Dikarya</taxon>
        <taxon>Basidiomycota</taxon>
        <taxon>Pucciniomycotina</taxon>
        <taxon>Pucciniomycetes</taxon>
        <taxon>Pucciniales</taxon>
        <taxon>Pucciniaceae</taxon>
        <taxon>Puccinia</taxon>
    </lineage>
</organism>
<protein>
    <submittedName>
        <fullName evidence="1">Uncharacterized protein</fullName>
    </submittedName>
</protein>
<sequence length="137" mass="15611">MFKALGLTNSLRQGKQYTAEFSNFGMAPRTHEMVIAEVFRFSVLIPKVLVTCIVDRKPCFGPGRERDEVRSSVSLLEWTAPPSCGYDLMWGCFEYFDAPSRWQKARKSLPRFYLFSIRGSREDGGRGASDAPEWDLS</sequence>
<dbReference type="Proteomes" id="UP000235388">
    <property type="component" value="Unassembled WGS sequence"/>
</dbReference>
<dbReference type="EMBL" id="PGCJ01000416">
    <property type="protein sequence ID" value="PLW29281.1"/>
    <property type="molecule type" value="Genomic_DNA"/>
</dbReference>
<keyword evidence="3" id="KW-1185">Reference proteome</keyword>
<gene>
    <name evidence="2" type="ORF">PCANC_14879</name>
    <name evidence="1" type="ORF">PCANC_21760</name>
</gene>
<reference evidence="1 3" key="1">
    <citation type="submission" date="2017-11" db="EMBL/GenBank/DDBJ databases">
        <title>De novo assembly and phasing of dikaryotic genomes from two isolates of Puccinia coronata f. sp. avenae, the causal agent of oat crown rust.</title>
        <authorList>
            <person name="Miller M.E."/>
            <person name="Zhang Y."/>
            <person name="Omidvar V."/>
            <person name="Sperschneider J."/>
            <person name="Schwessinger B."/>
            <person name="Raley C."/>
            <person name="Palmer J.M."/>
            <person name="Garnica D."/>
            <person name="Upadhyaya N."/>
            <person name="Rathjen J."/>
            <person name="Taylor J.M."/>
            <person name="Park R.F."/>
            <person name="Dodds P.N."/>
            <person name="Hirsch C.D."/>
            <person name="Kianian S.F."/>
            <person name="Figueroa M."/>
        </authorList>
    </citation>
    <scope>NUCLEOTIDE SEQUENCE [LARGE SCALE GENOMIC DNA]</scope>
    <source>
        <strain evidence="1">12NC29</strain>
    </source>
</reference>
<evidence type="ECO:0000313" key="1">
    <source>
        <dbReference type="EMBL" id="PLW29281.1"/>
    </source>
</evidence>
<name>A0A2N5TUV8_9BASI</name>
<dbReference type="AlphaFoldDB" id="A0A2N5TUV8"/>
<proteinExistence type="predicted"/>
<dbReference type="EMBL" id="PGCJ01000195">
    <property type="protein sequence ID" value="PLW39389.1"/>
    <property type="molecule type" value="Genomic_DNA"/>
</dbReference>